<keyword evidence="6" id="KW-1185">Reference proteome</keyword>
<evidence type="ECO:0000313" key="6">
    <source>
        <dbReference type="Proteomes" id="UP000887540"/>
    </source>
</evidence>
<keyword evidence="4" id="KW-0411">Iron-sulfur</keyword>
<dbReference type="PANTHER" id="PTHR43498:SF1">
    <property type="entry name" value="COB--COM HETERODISULFIDE REDUCTASE IRON-SULFUR SUBUNIT A"/>
    <property type="match status" value="1"/>
</dbReference>
<evidence type="ECO:0000313" key="7">
    <source>
        <dbReference type="WBParaSite" id="ACRNAN_scaffold13230.g20907.t1"/>
    </source>
</evidence>
<dbReference type="AlphaFoldDB" id="A0A914CS94"/>
<evidence type="ECO:0000256" key="4">
    <source>
        <dbReference type="ARBA" id="ARBA00023014"/>
    </source>
</evidence>
<evidence type="ECO:0000256" key="2">
    <source>
        <dbReference type="ARBA" id="ARBA00023002"/>
    </source>
</evidence>
<name>A0A914CS94_9BILA</name>
<feature type="signal peptide" evidence="5">
    <location>
        <begin position="1"/>
        <end position="19"/>
    </location>
</feature>
<feature type="chain" id="PRO_5037617304" evidence="5">
    <location>
        <begin position="20"/>
        <end position="195"/>
    </location>
</feature>
<keyword evidence="1" id="KW-0479">Metal-binding</keyword>
<reference evidence="7" key="1">
    <citation type="submission" date="2022-11" db="UniProtKB">
        <authorList>
            <consortium name="WormBaseParasite"/>
        </authorList>
    </citation>
    <scope>IDENTIFICATION</scope>
</reference>
<dbReference type="WBParaSite" id="ACRNAN_scaffold13230.g20907.t1">
    <property type="protein sequence ID" value="ACRNAN_scaffold13230.g20907.t1"/>
    <property type="gene ID" value="ACRNAN_scaffold13230.g20907"/>
</dbReference>
<dbReference type="GO" id="GO:0051536">
    <property type="term" value="F:iron-sulfur cluster binding"/>
    <property type="evidence" value="ECO:0007669"/>
    <property type="project" value="UniProtKB-KW"/>
</dbReference>
<dbReference type="PANTHER" id="PTHR43498">
    <property type="entry name" value="FERREDOXIN:COB-COM HETERODISULFIDE REDUCTASE SUBUNIT A"/>
    <property type="match status" value="1"/>
</dbReference>
<dbReference type="GO" id="GO:0046872">
    <property type="term" value="F:metal ion binding"/>
    <property type="evidence" value="ECO:0007669"/>
    <property type="project" value="UniProtKB-KW"/>
</dbReference>
<sequence length="195" mass="22353">MHKTLLLLHFISLWSFSYATSHSYDVVVYGATASGVIAAVSAARENGFIYFLANDPSLPAEYRAVINQWGLSKDEFTDNNNWPYALYVREARRLVGDFVMQQKDVIQQDLKKPDPIGMGSYGLDVHPVQLYADDSSTLLYEGELDEESDREHWRGSGESLCQIPYRILLPKKTEVTNLLVTLRMIRSFTMWIQMY</sequence>
<keyword evidence="5" id="KW-0732">Signal</keyword>
<organism evidence="6 7">
    <name type="scientific">Acrobeloides nanus</name>
    <dbReference type="NCBI Taxonomy" id="290746"/>
    <lineage>
        <taxon>Eukaryota</taxon>
        <taxon>Metazoa</taxon>
        <taxon>Ecdysozoa</taxon>
        <taxon>Nematoda</taxon>
        <taxon>Chromadorea</taxon>
        <taxon>Rhabditida</taxon>
        <taxon>Tylenchina</taxon>
        <taxon>Cephalobomorpha</taxon>
        <taxon>Cephaloboidea</taxon>
        <taxon>Cephalobidae</taxon>
        <taxon>Acrobeloides</taxon>
    </lineage>
</organism>
<evidence type="ECO:0000256" key="1">
    <source>
        <dbReference type="ARBA" id="ARBA00022723"/>
    </source>
</evidence>
<proteinExistence type="predicted"/>
<evidence type="ECO:0000256" key="5">
    <source>
        <dbReference type="SAM" id="SignalP"/>
    </source>
</evidence>
<protein>
    <submittedName>
        <fullName evidence="7">Uncharacterized protein</fullName>
    </submittedName>
</protein>
<keyword evidence="2" id="KW-0560">Oxidoreductase</keyword>
<accession>A0A914CS94</accession>
<evidence type="ECO:0000256" key="3">
    <source>
        <dbReference type="ARBA" id="ARBA00023004"/>
    </source>
</evidence>
<dbReference type="Pfam" id="PF12831">
    <property type="entry name" value="FAD_oxidored"/>
    <property type="match status" value="1"/>
</dbReference>
<dbReference type="GO" id="GO:0016491">
    <property type="term" value="F:oxidoreductase activity"/>
    <property type="evidence" value="ECO:0007669"/>
    <property type="project" value="UniProtKB-KW"/>
</dbReference>
<dbReference type="InterPro" id="IPR039650">
    <property type="entry name" value="HdrA-like"/>
</dbReference>
<keyword evidence="3" id="KW-0408">Iron</keyword>
<dbReference type="Proteomes" id="UP000887540">
    <property type="component" value="Unplaced"/>
</dbReference>